<accession>F8NVR4</accession>
<evidence type="ECO:0000313" key="1">
    <source>
        <dbReference type="EMBL" id="EGO24225.1"/>
    </source>
</evidence>
<dbReference type="EMBL" id="GL945434">
    <property type="protein sequence ID" value="EGO24225.1"/>
    <property type="molecule type" value="Genomic_DNA"/>
</dbReference>
<protein>
    <submittedName>
        <fullName evidence="1">Uncharacterized protein</fullName>
    </submittedName>
</protein>
<proteinExistence type="predicted"/>
<dbReference type="AlphaFoldDB" id="F8NVR4"/>
<reference evidence="1" key="1">
    <citation type="submission" date="2011-04" db="EMBL/GenBank/DDBJ databases">
        <title>Evolution of plant cell wall degrading machinery underlies the functional diversity of forest fungi.</title>
        <authorList>
            <consortium name="US DOE Joint Genome Institute (JGI-PGF)"/>
            <person name="Eastwood D.C."/>
            <person name="Floudas D."/>
            <person name="Binder M."/>
            <person name="Majcherczyk A."/>
            <person name="Schneider P."/>
            <person name="Aerts A."/>
            <person name="Asiegbu F.O."/>
            <person name="Baker S.E."/>
            <person name="Barry K."/>
            <person name="Bendiksby M."/>
            <person name="Blumentritt M."/>
            <person name="Coutinho P.M."/>
            <person name="Cullen D."/>
            <person name="Cullen D."/>
            <person name="Gathman A."/>
            <person name="Goodell B."/>
            <person name="Henrissat B."/>
            <person name="Ihrmark K."/>
            <person name="Kauserud H."/>
            <person name="Kohler A."/>
            <person name="LaButti K."/>
            <person name="Lapidus A."/>
            <person name="Lavin J.L."/>
            <person name="Lee Y.-H."/>
            <person name="Lindquist E."/>
            <person name="Lilly W."/>
            <person name="Lucas S."/>
            <person name="Morin E."/>
            <person name="Murat C."/>
            <person name="Oguiza J.A."/>
            <person name="Park J."/>
            <person name="Pisabarro A.G."/>
            <person name="Riley R."/>
            <person name="Rosling A."/>
            <person name="Salamov A."/>
            <person name="Schmidt O."/>
            <person name="Schmutz J."/>
            <person name="Skrede I."/>
            <person name="Stenlid J."/>
            <person name="Wiebenga A."/>
            <person name="Xie X."/>
            <person name="Kues U."/>
            <person name="Hibbett D.S."/>
            <person name="Hoffmeister D."/>
            <person name="Hogberg N."/>
            <person name="Martin F."/>
            <person name="Grigoriev I.V."/>
            <person name="Watkinson S.C."/>
        </authorList>
    </citation>
    <scope>NUCLEOTIDE SEQUENCE</scope>
    <source>
        <strain evidence="1">S7.9</strain>
    </source>
</reference>
<dbReference type="GeneID" id="18811373"/>
<sequence>MARSGSVINLAPQASAARYRSFHLLWIRSYAPRRRSKGKNVSNHIQLITPFGNLAVVLPSRVDGGHKQGSTLFQGWVWVWLSRGIAN</sequence>
<organism>
    <name type="scientific">Serpula lacrymans var. lacrymans (strain S7.9)</name>
    <name type="common">Dry rot fungus</name>
    <dbReference type="NCBI Taxonomy" id="578457"/>
    <lineage>
        <taxon>Eukaryota</taxon>
        <taxon>Fungi</taxon>
        <taxon>Dikarya</taxon>
        <taxon>Basidiomycota</taxon>
        <taxon>Agaricomycotina</taxon>
        <taxon>Agaricomycetes</taxon>
        <taxon>Agaricomycetidae</taxon>
        <taxon>Boletales</taxon>
        <taxon>Coniophorineae</taxon>
        <taxon>Serpulaceae</taxon>
        <taxon>Serpula</taxon>
    </lineage>
</organism>
<name>F8NVR4_SERL9</name>
<dbReference type="KEGG" id="sla:SERLADRAFT_389075"/>
<dbReference type="RefSeq" id="XP_007318244.1">
    <property type="nucleotide sequence ID" value="XM_007318182.1"/>
</dbReference>
<dbReference type="HOGENOM" id="CLU_2484699_0_0_1"/>
<dbReference type="Proteomes" id="UP000008064">
    <property type="component" value="Unassembled WGS sequence"/>
</dbReference>
<gene>
    <name evidence="1" type="ORF">SERLADRAFT_389075</name>
</gene>